<feature type="region of interest" description="Disordered" evidence="1">
    <location>
        <begin position="224"/>
        <end position="261"/>
    </location>
</feature>
<evidence type="ECO:0000313" key="3">
    <source>
        <dbReference type="EMBL" id="MFC4309890.1"/>
    </source>
</evidence>
<name>A0ABV8SRC5_9GAMM</name>
<proteinExistence type="predicted"/>
<dbReference type="CDD" id="cd18722">
    <property type="entry name" value="PIN_NicB-like"/>
    <property type="match status" value="1"/>
</dbReference>
<dbReference type="InterPro" id="IPR021139">
    <property type="entry name" value="NYN"/>
</dbReference>
<keyword evidence="4" id="KW-1185">Reference proteome</keyword>
<dbReference type="Proteomes" id="UP001595904">
    <property type="component" value="Unassembled WGS sequence"/>
</dbReference>
<feature type="domain" description="NYN" evidence="2">
    <location>
        <begin position="123"/>
        <end position="193"/>
    </location>
</feature>
<evidence type="ECO:0000259" key="2">
    <source>
        <dbReference type="Pfam" id="PF01936"/>
    </source>
</evidence>
<evidence type="ECO:0000313" key="4">
    <source>
        <dbReference type="Proteomes" id="UP001595904"/>
    </source>
</evidence>
<dbReference type="RefSeq" id="WP_380596928.1">
    <property type="nucleotide sequence ID" value="NZ_JBHSDU010000003.1"/>
</dbReference>
<accession>A0ABV8SRC5</accession>
<protein>
    <submittedName>
        <fullName evidence="3">NYN domain-containing protein</fullName>
    </submittedName>
</protein>
<comment type="caution">
    <text evidence="3">The sequence shown here is derived from an EMBL/GenBank/DDBJ whole genome shotgun (WGS) entry which is preliminary data.</text>
</comment>
<feature type="compositionally biased region" description="Basic and acidic residues" evidence="1">
    <location>
        <begin position="246"/>
        <end position="261"/>
    </location>
</feature>
<organism evidence="3 4">
    <name type="scientific">Steroidobacter flavus</name>
    <dbReference type="NCBI Taxonomy" id="1842136"/>
    <lineage>
        <taxon>Bacteria</taxon>
        <taxon>Pseudomonadati</taxon>
        <taxon>Pseudomonadota</taxon>
        <taxon>Gammaproteobacteria</taxon>
        <taxon>Steroidobacterales</taxon>
        <taxon>Steroidobacteraceae</taxon>
        <taxon>Steroidobacter</taxon>
    </lineage>
</organism>
<dbReference type="Pfam" id="PF01936">
    <property type="entry name" value="NYN"/>
    <property type="match status" value="1"/>
</dbReference>
<dbReference type="Gene3D" id="3.40.50.1010">
    <property type="entry name" value="5'-nuclease"/>
    <property type="match status" value="1"/>
</dbReference>
<evidence type="ECO:0000256" key="1">
    <source>
        <dbReference type="SAM" id="MobiDB-lite"/>
    </source>
</evidence>
<gene>
    <name evidence="3" type="ORF">ACFPN2_12430</name>
</gene>
<reference evidence="4" key="1">
    <citation type="journal article" date="2019" name="Int. J. Syst. Evol. Microbiol.">
        <title>The Global Catalogue of Microorganisms (GCM) 10K type strain sequencing project: providing services to taxonomists for standard genome sequencing and annotation.</title>
        <authorList>
            <consortium name="The Broad Institute Genomics Platform"/>
            <consortium name="The Broad Institute Genome Sequencing Center for Infectious Disease"/>
            <person name="Wu L."/>
            <person name="Ma J."/>
        </authorList>
    </citation>
    <scope>NUCLEOTIDE SEQUENCE [LARGE SCALE GENOMIC DNA]</scope>
    <source>
        <strain evidence="4">CGMCC 1.10759</strain>
    </source>
</reference>
<dbReference type="EMBL" id="JBHSDU010000003">
    <property type="protein sequence ID" value="MFC4309890.1"/>
    <property type="molecule type" value="Genomic_DNA"/>
</dbReference>
<sequence>MSKVAVLVDLGFFLPRYRSLIECKASPQHTAEVVATAVFQTAERHVAREHGEQLYRIFVYDCKPLAKKAHNPVTGKCIDFSRTAMFRFRNELHRELVCMRKVALRLGELAEDSQWTIRPDPLKRLLKKEIGVEDLTEDDLRYDATQKGVDIKFGLDIASLAYKRLVERIVLITGDSDFVPAAKLARREGLDVVLDPLWNHIAHSLHEHIDGLKSFWVKRDGRDQHEISKRGQSRPQAARNRPRRPRDRENGQWKRADRQGD</sequence>